<dbReference type="EMBL" id="JAQQCF010000029">
    <property type="protein sequence ID" value="MFM0640562.1"/>
    <property type="molecule type" value="Genomic_DNA"/>
</dbReference>
<dbReference type="RefSeq" id="WP_408232307.1">
    <property type="nucleotide sequence ID" value="NZ_JAQQCF010000029.1"/>
</dbReference>
<dbReference type="Gene3D" id="1.10.10.60">
    <property type="entry name" value="Homeodomain-like"/>
    <property type="match status" value="1"/>
</dbReference>
<dbReference type="SMART" id="SM00342">
    <property type="entry name" value="HTH_ARAC"/>
    <property type="match status" value="1"/>
</dbReference>
<dbReference type="Proteomes" id="UP001629432">
    <property type="component" value="Unassembled WGS sequence"/>
</dbReference>
<evidence type="ECO:0000259" key="4">
    <source>
        <dbReference type="PROSITE" id="PS01124"/>
    </source>
</evidence>
<keyword evidence="2" id="KW-0238">DNA-binding</keyword>
<evidence type="ECO:0000256" key="2">
    <source>
        <dbReference type="ARBA" id="ARBA00023125"/>
    </source>
</evidence>
<keyword evidence="3" id="KW-0804">Transcription</keyword>
<feature type="domain" description="HTH araC/xylS-type" evidence="4">
    <location>
        <begin position="209"/>
        <end position="307"/>
    </location>
</feature>
<dbReference type="PROSITE" id="PS00041">
    <property type="entry name" value="HTH_ARAC_FAMILY_1"/>
    <property type="match status" value="1"/>
</dbReference>
<dbReference type="SUPFAM" id="SSF46689">
    <property type="entry name" value="Homeodomain-like"/>
    <property type="match status" value="2"/>
</dbReference>
<dbReference type="PROSITE" id="PS01124">
    <property type="entry name" value="HTH_ARAC_FAMILY_2"/>
    <property type="match status" value="1"/>
</dbReference>
<dbReference type="PANTHER" id="PTHR46796:SF14">
    <property type="entry name" value="TRANSCRIPTIONAL REGULATORY PROTEIN"/>
    <property type="match status" value="1"/>
</dbReference>
<organism evidence="5 6">
    <name type="scientific">Paraburkholderia metrosideri</name>
    <dbReference type="NCBI Taxonomy" id="580937"/>
    <lineage>
        <taxon>Bacteria</taxon>
        <taxon>Pseudomonadati</taxon>
        <taxon>Pseudomonadota</taxon>
        <taxon>Betaproteobacteria</taxon>
        <taxon>Burkholderiales</taxon>
        <taxon>Burkholderiaceae</taxon>
        <taxon>Paraburkholderia</taxon>
    </lineage>
</organism>
<accession>A0ABW9E341</accession>
<gene>
    <name evidence="5" type="ORF">PQQ63_28090</name>
</gene>
<keyword evidence="1" id="KW-0805">Transcription regulation</keyword>
<sequence length="309" mass="34936">MEATTSPVENPPSVSIVDSIASQVGCPPEYVVRTGDHDAIAARWRHPASFAEIPNLDVATLIFHLGGSTDVERWKPSIRARIRGSRVGTVTLLRPHEETSWHVRGEVDVLHVYMPERVLCESEGIRLPLTFRDVFSEKDVWLTSFGNLILQYIESQPLAGYPVDSLLLEQMRDSLARYIRLNYHEGGHTSAVPLTESQKPLRLSPATVKKVLDWMNENFSRDIRVRDMAEIACLSETYFLKAFRDTVGKTPYRYLQKIRLDAARIYLRTTLMPVASVALACGFRSTSHFCVEFSRDAGVSPGRFRKTLD</sequence>
<evidence type="ECO:0000313" key="5">
    <source>
        <dbReference type="EMBL" id="MFM0640562.1"/>
    </source>
</evidence>
<dbReference type="InterPro" id="IPR018062">
    <property type="entry name" value="HTH_AraC-typ_CS"/>
</dbReference>
<comment type="caution">
    <text evidence="5">The sequence shown here is derived from an EMBL/GenBank/DDBJ whole genome shotgun (WGS) entry which is preliminary data.</text>
</comment>
<name>A0ABW9E341_9BURK</name>
<proteinExistence type="predicted"/>
<evidence type="ECO:0000256" key="1">
    <source>
        <dbReference type="ARBA" id="ARBA00023015"/>
    </source>
</evidence>
<dbReference type="InterPro" id="IPR050204">
    <property type="entry name" value="AraC_XylS_family_regulators"/>
</dbReference>
<evidence type="ECO:0000313" key="6">
    <source>
        <dbReference type="Proteomes" id="UP001629432"/>
    </source>
</evidence>
<reference evidence="5 6" key="1">
    <citation type="journal article" date="2024" name="Chem. Sci.">
        <title>Discovery of megapolipeptins by genome mining of a Burkholderiales bacteria collection.</title>
        <authorList>
            <person name="Paulo B.S."/>
            <person name="Recchia M.J.J."/>
            <person name="Lee S."/>
            <person name="Fergusson C.H."/>
            <person name="Romanowski S.B."/>
            <person name="Hernandez A."/>
            <person name="Krull N."/>
            <person name="Liu D.Y."/>
            <person name="Cavanagh H."/>
            <person name="Bos A."/>
            <person name="Gray C.A."/>
            <person name="Murphy B.T."/>
            <person name="Linington R.G."/>
            <person name="Eustaquio A.S."/>
        </authorList>
    </citation>
    <scope>NUCLEOTIDE SEQUENCE [LARGE SCALE GENOMIC DNA]</scope>
    <source>
        <strain evidence="5 6">RL17-338-BIC-A</strain>
    </source>
</reference>
<protein>
    <submittedName>
        <fullName evidence="5">AraC family transcriptional regulator</fullName>
    </submittedName>
</protein>
<dbReference type="PANTHER" id="PTHR46796">
    <property type="entry name" value="HTH-TYPE TRANSCRIPTIONAL ACTIVATOR RHAS-RELATED"/>
    <property type="match status" value="1"/>
</dbReference>
<keyword evidence="6" id="KW-1185">Reference proteome</keyword>
<dbReference type="InterPro" id="IPR018060">
    <property type="entry name" value="HTH_AraC"/>
</dbReference>
<dbReference type="Pfam" id="PF12833">
    <property type="entry name" value="HTH_18"/>
    <property type="match status" value="1"/>
</dbReference>
<dbReference type="InterPro" id="IPR009057">
    <property type="entry name" value="Homeodomain-like_sf"/>
</dbReference>
<evidence type="ECO:0000256" key="3">
    <source>
        <dbReference type="ARBA" id="ARBA00023163"/>
    </source>
</evidence>